<feature type="domain" description="Carbohydrate binding X2" evidence="10">
    <location>
        <begin position="404"/>
        <end position="492"/>
    </location>
</feature>
<dbReference type="InterPro" id="IPR017853">
    <property type="entry name" value="GH"/>
</dbReference>
<dbReference type="EMBL" id="CAWUHB010000007">
    <property type="protein sequence ID" value="CAK7213915.1"/>
    <property type="molecule type" value="Genomic_DNA"/>
</dbReference>
<evidence type="ECO:0000256" key="7">
    <source>
        <dbReference type="ARBA" id="ARBA00023295"/>
    </source>
</evidence>
<dbReference type="InterPro" id="IPR039514">
    <property type="entry name" value="6GAL-like"/>
</dbReference>
<sequence>MDAFHGLSSRRRYRLALSPSATDAALCSNMCTYVHLTAAALALASLTQAAITPPVQCTTEFTDVSAADFVQRLNPGWNLGNTLEASPDEGSWNNAKVTPPVFKTARKSGFNGVRIPVTYADHYVGGSPGWAINATWLQRVSDVVDMATAQGFYLVTNMHHDSWKWADVTQPGANLTMIHERFYASWLQIARALACKPSTVALEPINEPPATTAEHGEQINILNQLFLKALADAGGHNARRVVTLVGGGEDGQKTAAWFARPAQNTTNPWALQYHYYSPCTSSTRLERGKSIWGSADEEAALAADLSAVRGNFTDVPILIGEFSASQANCEASARWRYTDLLVRTARNLSTSIMLWDNGLDNLDRPAGTWRDPTSLALIVQTTTTPEPSNSLPRGTTDDSATTQASSAYIFQRVGAPTTAQALPFEFNGNAVTSIVTSRNDRPLGSTDYAVNSSHIIFSAAFLGSYLSPNGTAGRKANLTVNFSEGVSVPIEIVQWDTPVLASVTSLATTASASSDLVIPVIYKGLPKLAAVRMANTTGGYLVDTWTAYLGPLQQGRVTYSNQYSFDDTHVIITSSAVRDVVTSLEPAVFTFEFYPRVPGNAVNYTLTVEMVFALAGASFARWSNSSSPITLTVNSSATYQTVDGFGFCEAFQRANSLYNATAPVQKAVLDLLFDKANGAGLSILRLGLGSSPNTTQDHMNSIEPASPFNSSSLPTYSWDRNASGQVWMAHQAQSYGVSTFYADAWSAPGFMKTNGRDDEGGFLRKEWAAAYVNYLVEYVRAWTVTEGVPLRHVGFVNEPNVVKPYATMQLPGVEGNMTAASNRSVASASDIIRPLAAALEASNDSAVSSTGISCCEAQGWSMARAMLPSLKDTVDDASLRFITTHAYKGSPGAPDSPLDTSLPVWITENSPIMQRLGFSDVWYNRGRENEGLTWANNLHTALVNGNVSAYLYWIGAGGYGSEVPLVWLHDRNYSVAATYWATAHYSRFVRPGAVRVGVDTESDSSPSVRSSAFKNTDGSYALQVINNGDSNGAVTLYAPPPRPRQSRTITRYVTDNNHRLQI</sequence>
<evidence type="ECO:0000313" key="14">
    <source>
        <dbReference type="Proteomes" id="UP001642405"/>
    </source>
</evidence>
<dbReference type="InterPro" id="IPR013783">
    <property type="entry name" value="Ig-like_fold"/>
</dbReference>
<gene>
    <name evidence="13" type="ORF">SCUCBS95973_001960</name>
</gene>
<dbReference type="InterPro" id="IPR033452">
    <property type="entry name" value="GH30_C"/>
</dbReference>
<accession>A0ABP0B309</accession>
<feature type="domain" description="Glycosyl hydrolase family 30 beta sandwich" evidence="12">
    <location>
        <begin position="992"/>
        <end position="1036"/>
    </location>
</feature>
<comment type="caution">
    <text evidence="13">The sequence shown here is derived from an EMBL/GenBank/DDBJ whole genome shotgun (WGS) entry which is preliminary data.</text>
</comment>
<comment type="similarity">
    <text evidence="2">Belongs to the glycosyl hydrolase 5 (cellulase A) family.</text>
</comment>
<dbReference type="PANTHER" id="PTHR11069:SF23">
    <property type="entry name" value="LYSOSOMAL ACID GLUCOSYLCERAMIDASE"/>
    <property type="match status" value="1"/>
</dbReference>
<evidence type="ECO:0000256" key="6">
    <source>
        <dbReference type="ARBA" id="ARBA00023277"/>
    </source>
</evidence>
<evidence type="ECO:0000313" key="13">
    <source>
        <dbReference type="EMBL" id="CAK7213915.1"/>
    </source>
</evidence>
<dbReference type="Proteomes" id="UP001642405">
    <property type="component" value="Unassembled WGS sequence"/>
</dbReference>
<dbReference type="InterPro" id="IPR014756">
    <property type="entry name" value="Ig_E-set"/>
</dbReference>
<dbReference type="Pfam" id="PF14587">
    <property type="entry name" value="Glyco_hydr_30_2"/>
    <property type="match status" value="1"/>
</dbReference>
<keyword evidence="7" id="KW-0326">Glycosidase</keyword>
<organism evidence="13 14">
    <name type="scientific">Sporothrix curviconia</name>
    <dbReference type="NCBI Taxonomy" id="1260050"/>
    <lineage>
        <taxon>Eukaryota</taxon>
        <taxon>Fungi</taxon>
        <taxon>Dikarya</taxon>
        <taxon>Ascomycota</taxon>
        <taxon>Pezizomycotina</taxon>
        <taxon>Sordariomycetes</taxon>
        <taxon>Sordariomycetidae</taxon>
        <taxon>Ophiostomatales</taxon>
        <taxon>Ophiostomataceae</taxon>
        <taxon>Sporothrix</taxon>
    </lineage>
</organism>
<dbReference type="Gene3D" id="2.60.40.10">
    <property type="entry name" value="Immunoglobulins"/>
    <property type="match status" value="1"/>
</dbReference>
<feature type="domain" description="Glycoside hydrolase family 5" evidence="9">
    <location>
        <begin position="89"/>
        <end position="358"/>
    </location>
</feature>
<evidence type="ECO:0000259" key="12">
    <source>
        <dbReference type="Pfam" id="PF17189"/>
    </source>
</evidence>
<reference evidence="13 14" key="1">
    <citation type="submission" date="2024-01" db="EMBL/GenBank/DDBJ databases">
        <authorList>
            <person name="Allen C."/>
            <person name="Tagirdzhanova G."/>
        </authorList>
    </citation>
    <scope>NUCLEOTIDE SEQUENCE [LARGE SCALE GENOMIC DNA]</scope>
</reference>
<dbReference type="InterPro" id="IPR001139">
    <property type="entry name" value="Glyco_hydro_30"/>
</dbReference>
<dbReference type="Pfam" id="PF00150">
    <property type="entry name" value="Cellulase"/>
    <property type="match status" value="1"/>
</dbReference>
<keyword evidence="5" id="KW-0136">Cellulose degradation</keyword>
<evidence type="ECO:0000256" key="1">
    <source>
        <dbReference type="ARBA" id="ARBA00005382"/>
    </source>
</evidence>
<dbReference type="InterPro" id="IPR013780">
    <property type="entry name" value="Glyco_hydro_b"/>
</dbReference>
<evidence type="ECO:0000259" key="11">
    <source>
        <dbReference type="Pfam" id="PF14587"/>
    </source>
</evidence>
<dbReference type="SUPFAM" id="SSF51445">
    <property type="entry name" value="(Trans)glycosidases"/>
    <property type="match status" value="2"/>
</dbReference>
<proteinExistence type="inferred from homology"/>
<evidence type="ECO:0000259" key="9">
    <source>
        <dbReference type="Pfam" id="PF00150"/>
    </source>
</evidence>
<evidence type="ECO:0000256" key="3">
    <source>
        <dbReference type="ARBA" id="ARBA00022729"/>
    </source>
</evidence>
<protein>
    <recommendedName>
        <fullName evidence="15">Glycoside hydrolase family 5 protein</fullName>
    </recommendedName>
</protein>
<feature type="domain" description="Endo-beta-1,6-galactanase-like" evidence="11">
    <location>
        <begin position="630"/>
        <end position="862"/>
    </location>
</feature>
<dbReference type="SUPFAM" id="SSF81296">
    <property type="entry name" value="E set domains"/>
    <property type="match status" value="1"/>
</dbReference>
<dbReference type="Gene3D" id="2.60.40.1180">
    <property type="entry name" value="Golgi alpha-mannosidase II"/>
    <property type="match status" value="1"/>
</dbReference>
<evidence type="ECO:0000256" key="2">
    <source>
        <dbReference type="ARBA" id="ARBA00005641"/>
    </source>
</evidence>
<keyword evidence="3" id="KW-0732">Signal</keyword>
<dbReference type="Pfam" id="PF03442">
    <property type="entry name" value="CBM_X2"/>
    <property type="match status" value="1"/>
</dbReference>
<keyword evidence="6" id="KW-0119">Carbohydrate metabolism</keyword>
<evidence type="ECO:0000259" key="10">
    <source>
        <dbReference type="Pfam" id="PF03442"/>
    </source>
</evidence>
<dbReference type="Pfam" id="PF17189">
    <property type="entry name" value="Glyco_hydro_30C"/>
    <property type="match status" value="1"/>
</dbReference>
<name>A0ABP0B309_9PEZI</name>
<dbReference type="InterPro" id="IPR005102">
    <property type="entry name" value="Carbo-bd_X2"/>
</dbReference>
<keyword evidence="8" id="KW-0624">Polysaccharide degradation</keyword>
<comment type="similarity">
    <text evidence="1">Belongs to the glycosyl hydrolase 30 family.</text>
</comment>
<evidence type="ECO:0000256" key="5">
    <source>
        <dbReference type="ARBA" id="ARBA00023001"/>
    </source>
</evidence>
<dbReference type="InterPro" id="IPR001547">
    <property type="entry name" value="Glyco_hydro_5"/>
</dbReference>
<keyword evidence="4" id="KW-0378">Hydrolase</keyword>
<dbReference type="Gene3D" id="3.20.20.80">
    <property type="entry name" value="Glycosidases"/>
    <property type="match status" value="2"/>
</dbReference>
<dbReference type="PANTHER" id="PTHR11069">
    <property type="entry name" value="GLUCOSYLCERAMIDASE"/>
    <property type="match status" value="1"/>
</dbReference>
<evidence type="ECO:0000256" key="4">
    <source>
        <dbReference type="ARBA" id="ARBA00022801"/>
    </source>
</evidence>
<dbReference type="SUPFAM" id="SSF51011">
    <property type="entry name" value="Glycosyl hydrolase domain"/>
    <property type="match status" value="1"/>
</dbReference>
<evidence type="ECO:0000256" key="8">
    <source>
        <dbReference type="ARBA" id="ARBA00023326"/>
    </source>
</evidence>
<evidence type="ECO:0008006" key="15">
    <source>
        <dbReference type="Google" id="ProtNLM"/>
    </source>
</evidence>
<keyword evidence="14" id="KW-1185">Reference proteome</keyword>